<dbReference type="Proteomes" id="UP000363661">
    <property type="component" value="Unassembled WGS sequence"/>
</dbReference>
<dbReference type="RefSeq" id="WP_144367251.1">
    <property type="nucleotide sequence ID" value="NZ_CABHNA010000060.1"/>
</dbReference>
<dbReference type="AlphaFoldDB" id="A0A564TZD5"/>
<organism evidence="1 2">
    <name type="scientific">[Ruminococcus] torques</name>
    <dbReference type="NCBI Taxonomy" id="33039"/>
    <lineage>
        <taxon>Bacteria</taxon>
        <taxon>Bacillati</taxon>
        <taxon>Bacillota</taxon>
        <taxon>Clostridia</taxon>
        <taxon>Lachnospirales</taxon>
        <taxon>Lachnospiraceae</taxon>
        <taxon>Mediterraneibacter</taxon>
    </lineage>
</organism>
<accession>A0A564TZD5</accession>
<protein>
    <submittedName>
        <fullName evidence="1">Uncharacterized protein</fullName>
    </submittedName>
</protein>
<evidence type="ECO:0000313" key="1">
    <source>
        <dbReference type="EMBL" id="VUX12638.1"/>
    </source>
</evidence>
<gene>
    <name evidence="1" type="ORF">RTSSTS7063_01817</name>
</gene>
<evidence type="ECO:0000313" key="2">
    <source>
        <dbReference type="Proteomes" id="UP000363661"/>
    </source>
</evidence>
<dbReference type="EMBL" id="CABHNA010000060">
    <property type="protein sequence ID" value="VUX12638.1"/>
    <property type="molecule type" value="Genomic_DNA"/>
</dbReference>
<proteinExistence type="predicted"/>
<name>A0A564TZD5_9FIRM</name>
<reference evidence="1 2" key="1">
    <citation type="submission" date="2019-07" db="EMBL/GenBank/DDBJ databases">
        <authorList>
            <person name="Hibberd C M."/>
            <person name="Gehrig L. J."/>
            <person name="Chang H.-W."/>
            <person name="Venkatesh S."/>
        </authorList>
    </citation>
    <scope>NUCLEOTIDE SEQUENCE [LARGE SCALE GENOMIC DNA]</scope>
    <source>
        <strain evidence="1">Ruminococcus_torques_SSTS_Bg7063</strain>
    </source>
</reference>
<keyword evidence="2" id="KW-1185">Reference proteome</keyword>
<sequence>MFEVNGNLYGKDGLTNIEMFQKVVINVRMYYLTKLKNVFSENIDLYIDNAISGSGYTPVITPVLNKILIIKLCIKSSSFEAQIAYQFAHEYMHYIFFCKYGLQKPSADEREESICSAASLIVLHDMYPAFFDSFNDYVKALSNNSYRAGADLAEKVKYDINILARII</sequence>